<evidence type="ECO:0000313" key="1">
    <source>
        <dbReference type="EMBL" id="KAH7933189.1"/>
    </source>
</evidence>
<comment type="caution">
    <text evidence="1">The sequence shown here is derived from an EMBL/GenBank/DDBJ whole genome shotgun (WGS) entry which is preliminary data.</text>
</comment>
<organism evidence="1 2">
    <name type="scientific">Dermacentor silvarum</name>
    <name type="common">Tick</name>
    <dbReference type="NCBI Taxonomy" id="543639"/>
    <lineage>
        <taxon>Eukaryota</taxon>
        <taxon>Metazoa</taxon>
        <taxon>Ecdysozoa</taxon>
        <taxon>Arthropoda</taxon>
        <taxon>Chelicerata</taxon>
        <taxon>Arachnida</taxon>
        <taxon>Acari</taxon>
        <taxon>Parasitiformes</taxon>
        <taxon>Ixodida</taxon>
        <taxon>Ixodoidea</taxon>
        <taxon>Ixodidae</taxon>
        <taxon>Rhipicephalinae</taxon>
        <taxon>Dermacentor</taxon>
    </lineage>
</organism>
<protein>
    <submittedName>
        <fullName evidence="1">Uncharacterized protein</fullName>
    </submittedName>
</protein>
<accession>A0ACB8C2Y1</accession>
<reference evidence="1" key="1">
    <citation type="submission" date="2020-05" db="EMBL/GenBank/DDBJ databases">
        <title>Large-scale comparative analyses of tick genomes elucidate their genetic diversity and vector capacities.</title>
        <authorList>
            <person name="Jia N."/>
            <person name="Wang J."/>
            <person name="Shi W."/>
            <person name="Du L."/>
            <person name="Sun Y."/>
            <person name="Zhan W."/>
            <person name="Jiang J."/>
            <person name="Wang Q."/>
            <person name="Zhang B."/>
            <person name="Ji P."/>
            <person name="Sakyi L.B."/>
            <person name="Cui X."/>
            <person name="Yuan T."/>
            <person name="Jiang B."/>
            <person name="Yang W."/>
            <person name="Lam T.T.-Y."/>
            <person name="Chang Q."/>
            <person name="Ding S."/>
            <person name="Wang X."/>
            <person name="Zhu J."/>
            <person name="Ruan X."/>
            <person name="Zhao L."/>
            <person name="Wei J."/>
            <person name="Que T."/>
            <person name="Du C."/>
            <person name="Cheng J."/>
            <person name="Dai P."/>
            <person name="Han X."/>
            <person name="Huang E."/>
            <person name="Gao Y."/>
            <person name="Liu J."/>
            <person name="Shao H."/>
            <person name="Ye R."/>
            <person name="Li L."/>
            <person name="Wei W."/>
            <person name="Wang X."/>
            <person name="Wang C."/>
            <person name="Yang T."/>
            <person name="Huo Q."/>
            <person name="Li W."/>
            <person name="Guo W."/>
            <person name="Chen H."/>
            <person name="Zhou L."/>
            <person name="Ni X."/>
            <person name="Tian J."/>
            <person name="Zhou Y."/>
            <person name="Sheng Y."/>
            <person name="Liu T."/>
            <person name="Pan Y."/>
            <person name="Xia L."/>
            <person name="Li J."/>
            <person name="Zhao F."/>
            <person name="Cao W."/>
        </authorList>
    </citation>
    <scope>NUCLEOTIDE SEQUENCE</scope>
    <source>
        <strain evidence="1">Dsil-2018</strain>
    </source>
</reference>
<name>A0ACB8C2Y1_DERSI</name>
<sequence>MDVGAFADKEESQEGWCCSIGGRYVPEEKVEEVLARRRERKHLNLKKNKAMAERAVDKLEVRLPMGTEKIILRPAGGIDSIKKKLGVFAGNAILEAAGLPPMAEEDIVFNKNNQTILISTPNKERAEAFDKIKNIRAGEEDIEMTAHPAMPEGGKGVIYGINLELTEEQIHKALDNPRNPTYTAVRRLGRSSESVIINFKDLEVPKTVKFFSQWIPCHLYKKKYDVCYACGKIGHRQDVCPDPRSTRCRGCGLRNPPEEHACEPKCLLCGKKHQLGDPTCRELYRKPHWVKQRDAARAEARAEQEKGGATTGRSRPTSKVALPPAAKKQRSESRDRSASRPPPRDNQTHWPGLQKPGDKRTHSGMPVSFASAVSQGRTPELEAQANLFKKEIEKRDEENSQLREIIKTLTETVNQLKEQVGQLKNPTVRATQAEPTRPLTPVQRIAAPQAQDEGSMVVDTVGTAKRKAEGHETPPLERRKKMNRKINEDELEARLKEHEESMLIKLSVIIDKKLQAISDHMNALLTALGGEERTHPNPEPPSSSEAARSSSSWPGQEL</sequence>
<dbReference type="Proteomes" id="UP000821865">
    <property type="component" value="Chromosome 9"/>
</dbReference>
<proteinExistence type="predicted"/>
<dbReference type="EMBL" id="CM023478">
    <property type="protein sequence ID" value="KAH7933189.1"/>
    <property type="molecule type" value="Genomic_DNA"/>
</dbReference>
<gene>
    <name evidence="1" type="ORF">HPB49_010135</name>
</gene>
<evidence type="ECO:0000313" key="2">
    <source>
        <dbReference type="Proteomes" id="UP000821865"/>
    </source>
</evidence>
<keyword evidence="2" id="KW-1185">Reference proteome</keyword>